<protein>
    <submittedName>
        <fullName evidence="1">Sortase family protein</fullName>
    </submittedName>
</protein>
<sequence length="169" mass="18008">MSGPAAVSGATFDSMPYVLPLNPAGPQKTMVRWVEGWGQSPSNADAGTVYVLGHAWGQAPLVFNPISEVVTAHVDLSAAPEQVNGTDNMPVKRYSSNVLNGSEITMADPQGNARTWRVTRSWLVDKNEAIVDPDIMAADRRGRIVLIACSVSGSQDLGYNVIVEGQLVS</sequence>
<dbReference type="EMBL" id="CP045032">
    <property type="protein sequence ID" value="QFQ02084.1"/>
    <property type="molecule type" value="Genomic_DNA"/>
</dbReference>
<evidence type="ECO:0000313" key="1">
    <source>
        <dbReference type="EMBL" id="QFQ02084.1"/>
    </source>
</evidence>
<dbReference type="AlphaFoldDB" id="A0A5J6Z547"/>
<reference evidence="2" key="1">
    <citation type="submission" date="2019-10" db="EMBL/GenBank/DDBJ databases">
        <title>Complete genome sequence of Corynebacterium urogenitalis DSM 108747, isolated from the genital tract of a cow.</title>
        <authorList>
            <person name="Ruckert C."/>
            <person name="Ballas P."/>
            <person name="Wagener K."/>
            <person name="Drillich M."/>
            <person name="Kaempfer P."/>
            <person name="Busse H.-J."/>
            <person name="Ehling-Schulz M."/>
        </authorList>
    </citation>
    <scope>NUCLEOTIDE SEQUENCE [LARGE SCALE GENOMIC DNA]</scope>
    <source>
        <strain evidence="2">LMM 1652</strain>
    </source>
</reference>
<dbReference type="KEGG" id="cuo:CUROG_03525"/>
<evidence type="ECO:0000313" key="2">
    <source>
        <dbReference type="Proteomes" id="UP000326711"/>
    </source>
</evidence>
<dbReference type="GO" id="GO:0016787">
    <property type="term" value="F:hydrolase activity"/>
    <property type="evidence" value="ECO:0007669"/>
    <property type="project" value="UniProtKB-KW"/>
</dbReference>
<organism evidence="1 2">
    <name type="scientific">Corynebacterium urogenitale</name>
    <dbReference type="NCBI Taxonomy" id="2487892"/>
    <lineage>
        <taxon>Bacteria</taxon>
        <taxon>Bacillati</taxon>
        <taxon>Actinomycetota</taxon>
        <taxon>Actinomycetes</taxon>
        <taxon>Mycobacteriales</taxon>
        <taxon>Corynebacteriaceae</taxon>
        <taxon>Corynebacterium</taxon>
    </lineage>
</organism>
<accession>A0A5J6Z547</accession>
<dbReference type="Proteomes" id="UP000326711">
    <property type="component" value="Chromosome"/>
</dbReference>
<keyword evidence="2" id="KW-1185">Reference proteome</keyword>
<name>A0A5J6Z547_9CORY</name>
<dbReference type="Gene3D" id="2.40.260.10">
    <property type="entry name" value="Sortase"/>
    <property type="match status" value="1"/>
</dbReference>
<dbReference type="InterPro" id="IPR023365">
    <property type="entry name" value="Sortase_dom-sf"/>
</dbReference>
<proteinExistence type="predicted"/>
<gene>
    <name evidence="1" type="ORF">CUROG_03525</name>
</gene>